<dbReference type="GO" id="GO:0016788">
    <property type="term" value="F:hydrolase activity, acting on ester bonds"/>
    <property type="evidence" value="ECO:0007669"/>
    <property type="project" value="UniProtKB-ARBA"/>
</dbReference>
<dbReference type="InParanoid" id="A0A6C2YTS8"/>
<dbReference type="CDD" id="cd01839">
    <property type="entry name" value="SGNH_arylesterase_like"/>
    <property type="match status" value="1"/>
</dbReference>
<sequence>MRSVLCFGASNTWGYEPGTGRRFSRSVRWPGRLQQALGDSAIVYEEGLNGRTTNRGDANRVPTNGYAYLKPCLLSHAPVDLVIVMLGTNDLAQPRLTAQDIADGMQEIVELLASTAVGQNWQPPAMLVMSPPPLLEHLAELYGPAVARSRELAPLYRYIAGQFGAEFLDAGEFAQPSAIDGVHLDAEGHRALAEAVIPVVQRILARLDAADAAIGSAEKPE</sequence>
<reference evidence="2" key="1">
    <citation type="submission" date="2019-04" db="EMBL/GenBank/DDBJ databases">
        <authorList>
            <consortium name="Science for Life Laboratories"/>
        </authorList>
    </citation>
    <scope>NUCLEOTIDE SEQUENCE</scope>
    <source>
        <strain evidence="2">MBLW1</strain>
    </source>
</reference>
<feature type="domain" description="SGNH hydrolase-type esterase" evidence="1">
    <location>
        <begin position="6"/>
        <end position="191"/>
    </location>
</feature>
<dbReference type="SUPFAM" id="SSF52266">
    <property type="entry name" value="SGNH hydrolase"/>
    <property type="match status" value="1"/>
</dbReference>
<dbReference type="Pfam" id="PF13472">
    <property type="entry name" value="Lipase_GDSL_2"/>
    <property type="match status" value="1"/>
</dbReference>
<dbReference type="RefSeq" id="WP_162659423.1">
    <property type="nucleotide sequence ID" value="NZ_LR593887.1"/>
</dbReference>
<dbReference type="EMBL" id="LR586016">
    <property type="protein sequence ID" value="VIP04325.1"/>
    <property type="molecule type" value="Genomic_DNA"/>
</dbReference>
<dbReference type="InterPro" id="IPR051532">
    <property type="entry name" value="Ester_Hydrolysis_Enzymes"/>
</dbReference>
<dbReference type="InterPro" id="IPR036514">
    <property type="entry name" value="SGNH_hydro_sf"/>
</dbReference>
<evidence type="ECO:0000313" key="3">
    <source>
        <dbReference type="Proteomes" id="UP000464378"/>
    </source>
</evidence>
<dbReference type="KEGG" id="tim:GMBLW1_48680"/>
<name>A0A6C2YTS8_9BACT</name>
<evidence type="ECO:0000259" key="1">
    <source>
        <dbReference type="Pfam" id="PF13472"/>
    </source>
</evidence>
<keyword evidence="3" id="KW-1185">Reference proteome</keyword>
<accession>A0A6C2YTS8</accession>
<dbReference type="PANTHER" id="PTHR30383">
    <property type="entry name" value="THIOESTERASE 1/PROTEASE 1/LYSOPHOSPHOLIPASE L1"/>
    <property type="match status" value="1"/>
</dbReference>
<protein>
    <recommendedName>
        <fullName evidence="1">SGNH hydrolase-type esterase domain-containing protein</fullName>
    </recommendedName>
</protein>
<evidence type="ECO:0000313" key="2">
    <source>
        <dbReference type="EMBL" id="VIP04325.1"/>
    </source>
</evidence>
<dbReference type="Proteomes" id="UP000464378">
    <property type="component" value="Chromosome"/>
</dbReference>
<dbReference type="InterPro" id="IPR013830">
    <property type="entry name" value="SGNH_hydro"/>
</dbReference>
<dbReference type="EMBL" id="LR593887">
    <property type="protein sequence ID" value="VTS06012.1"/>
    <property type="molecule type" value="Genomic_DNA"/>
</dbReference>
<dbReference type="AlphaFoldDB" id="A0A6C2YTS8"/>
<dbReference type="PANTHER" id="PTHR30383:SF29">
    <property type="entry name" value="SGNH HYDROLASE-TYPE ESTERASE DOMAIN-CONTAINING PROTEIN"/>
    <property type="match status" value="1"/>
</dbReference>
<dbReference type="Gene3D" id="3.40.50.1110">
    <property type="entry name" value="SGNH hydrolase"/>
    <property type="match status" value="1"/>
</dbReference>
<organism evidence="2">
    <name type="scientific">Tuwongella immobilis</name>
    <dbReference type="NCBI Taxonomy" id="692036"/>
    <lineage>
        <taxon>Bacteria</taxon>
        <taxon>Pseudomonadati</taxon>
        <taxon>Planctomycetota</taxon>
        <taxon>Planctomycetia</taxon>
        <taxon>Gemmatales</taxon>
        <taxon>Gemmataceae</taxon>
        <taxon>Tuwongella</taxon>
    </lineage>
</organism>
<proteinExistence type="predicted"/>
<gene>
    <name evidence="2" type="ORF">GMBLW1_48680</name>
</gene>